<reference evidence="9" key="1">
    <citation type="submission" date="2022-02" db="EMBL/GenBank/DDBJ databases">
        <title>Atlantic sturgeon de novo genome assembly.</title>
        <authorList>
            <person name="Stock M."/>
            <person name="Klopp C."/>
            <person name="Guiguen Y."/>
            <person name="Cabau C."/>
            <person name="Parinello H."/>
            <person name="Santidrian Yebra-Pimentel E."/>
            <person name="Kuhl H."/>
            <person name="Dirks R.P."/>
            <person name="Guessner J."/>
            <person name="Wuertz S."/>
            <person name="Du K."/>
            <person name="Schartl M."/>
        </authorList>
    </citation>
    <scope>NUCLEOTIDE SEQUENCE</scope>
    <source>
        <strain evidence="9">STURGEONOMICS-FGT-2020</strain>
        <tissue evidence="9">Whole blood</tissue>
    </source>
</reference>
<accession>A0AAD8GGJ7</accession>
<dbReference type="PROSITE" id="PS00824">
    <property type="entry name" value="EF1BD_1"/>
    <property type="match status" value="1"/>
</dbReference>
<evidence type="ECO:0000256" key="6">
    <source>
        <dbReference type="SAM" id="MobiDB-lite"/>
    </source>
</evidence>
<dbReference type="Gene3D" id="3.30.70.60">
    <property type="match status" value="1"/>
</dbReference>
<feature type="compositionally biased region" description="Polar residues" evidence="6">
    <location>
        <begin position="325"/>
        <end position="335"/>
    </location>
</feature>
<feature type="compositionally biased region" description="Basic residues" evidence="6">
    <location>
        <begin position="90"/>
        <end position="100"/>
    </location>
</feature>
<dbReference type="GO" id="GO:0005853">
    <property type="term" value="C:eukaryotic translation elongation factor 1 complex"/>
    <property type="evidence" value="ECO:0007669"/>
    <property type="project" value="InterPro"/>
</dbReference>
<evidence type="ECO:0000313" key="9">
    <source>
        <dbReference type="EMBL" id="KAK1173902.1"/>
    </source>
</evidence>
<dbReference type="InterPro" id="IPR049720">
    <property type="entry name" value="EF1B_bsu/dsu"/>
</dbReference>
<sequence length="736" mass="80868">MSLCLSPLNAALWNKMNMQPHPYLLKTVWLDKPKYDEAERLYHEECATSAALEGGEKTSVEKREESFTTGSGGEVQASSPESLNGEPTKKKQRRRKRSPKTKSQQARLGQALAGMMSETVWLEKSRFEEAEYAYQKQLADYRSHGALPKAQEPKLQANSNVAQCKNGNVGTCHHVVDCVRLNKPAFDAEHSFVERLLPCSTPTSLAVVPLTACPTPAAMQTPDDEGYLTATPTPATPGLSLLDHSNHTVPVLPTPSTQSINGMPQVPSCLRQLVSGVWLEKPIYNQAEKSYYEHLCDGFPPAASMQKGRKNKRNKKASKEARACNRTSGSESNNGLGFSAAVAVEEEDDGRLVLKAKEAESNVISVPLSVQGHLSKASFRFFLHQDSERVWLSKPLFNAAEKRYYEAVSDQASRSSARSTLEASMPGLAAPAPRQQANTMSAEHLAQENIWFDKYRYDDAERRYYEQMNGPVSSTPAGCTQTAQENGANTILQDIARARENIQKSLAGLKTTLHPTGTPSVSAKRSRHSALSSAGSTAGEQSELVSRINSLELENRSLYSVVEDLRLAISKLETRVSQLETSPAGGRPTLAAAAAAPCTKVEVKKEEDDDDIDLFGSDDEEEDAEAARIREERLQQYAAKKSKKPVLIAKSSILLDVKPWDDETDMVKMEECVRSVQADGLLWGSSKLVPVGYGIKKLQIQCVVEDDKVGTDMLEEEITKFEDLVQSVDVAAFNKI</sequence>
<organism evidence="9 10">
    <name type="scientific">Acipenser oxyrinchus oxyrinchus</name>
    <dbReference type="NCBI Taxonomy" id="40147"/>
    <lineage>
        <taxon>Eukaryota</taxon>
        <taxon>Metazoa</taxon>
        <taxon>Chordata</taxon>
        <taxon>Craniata</taxon>
        <taxon>Vertebrata</taxon>
        <taxon>Euteleostomi</taxon>
        <taxon>Actinopterygii</taxon>
        <taxon>Chondrostei</taxon>
        <taxon>Acipenseriformes</taxon>
        <taxon>Acipenseridae</taxon>
        <taxon>Acipenser</taxon>
    </lineage>
</organism>
<name>A0AAD8GGJ7_ACIOX</name>
<dbReference type="InterPro" id="IPR014717">
    <property type="entry name" value="Transl_elong_EF1B/ribsomal_bS6"/>
</dbReference>
<dbReference type="GO" id="GO:0005829">
    <property type="term" value="C:cytosol"/>
    <property type="evidence" value="ECO:0007669"/>
    <property type="project" value="TreeGrafter"/>
</dbReference>
<dbReference type="SMART" id="SM01182">
    <property type="entry name" value="EF-1_beta_acid"/>
    <property type="match status" value="1"/>
</dbReference>
<feature type="domain" description="Translation elongation factor EF1B beta/delta subunit guanine nucleotide exchange" evidence="7">
    <location>
        <begin position="650"/>
        <end position="736"/>
    </location>
</feature>
<feature type="domain" description="Elongation factor 1 beta central acidic region eukaryote" evidence="8">
    <location>
        <begin position="614"/>
        <end position="641"/>
    </location>
</feature>
<dbReference type="FunFam" id="3.30.70.60:FF:000001">
    <property type="entry name" value="Elongation factor 1-beta 1 like"/>
    <property type="match status" value="1"/>
</dbReference>
<feature type="compositionally biased region" description="Basic residues" evidence="6">
    <location>
        <begin position="307"/>
        <end position="316"/>
    </location>
</feature>
<feature type="compositionally biased region" description="Basic and acidic residues" evidence="6">
    <location>
        <begin position="54"/>
        <end position="66"/>
    </location>
</feature>
<comment type="similarity">
    <text evidence="1 5">Belongs to the EF-1-beta/EF-1-delta family.</text>
</comment>
<dbReference type="InterPro" id="IPR014038">
    <property type="entry name" value="EF1B_bsu/dsu_GNE"/>
</dbReference>
<keyword evidence="10" id="KW-1185">Reference proteome</keyword>
<gene>
    <name evidence="9" type="ORF">AOXY_G4141</name>
</gene>
<dbReference type="SUPFAM" id="SSF54984">
    <property type="entry name" value="eEF-1beta-like"/>
    <property type="match status" value="1"/>
</dbReference>
<dbReference type="EMBL" id="JAGXEW010000003">
    <property type="protein sequence ID" value="KAK1173902.1"/>
    <property type="molecule type" value="Genomic_DNA"/>
</dbReference>
<feature type="region of interest" description="Disordered" evidence="6">
    <location>
        <begin position="53"/>
        <end position="110"/>
    </location>
</feature>
<comment type="caution">
    <text evidence="9">The sequence shown here is derived from an EMBL/GenBank/DDBJ whole genome shotgun (WGS) entry which is preliminary data.</text>
</comment>
<proteinExistence type="inferred from homology"/>
<evidence type="ECO:0000256" key="1">
    <source>
        <dbReference type="ARBA" id="ARBA00007411"/>
    </source>
</evidence>
<evidence type="ECO:0000313" key="10">
    <source>
        <dbReference type="Proteomes" id="UP001230051"/>
    </source>
</evidence>
<dbReference type="InterPro" id="IPR018940">
    <property type="entry name" value="EF-1_beta_acid_region_euk"/>
</dbReference>
<keyword evidence="2 5" id="KW-0251">Elongation factor</keyword>
<dbReference type="GO" id="GO:0005085">
    <property type="term" value="F:guanyl-nucleotide exchange factor activity"/>
    <property type="evidence" value="ECO:0007669"/>
    <property type="project" value="TreeGrafter"/>
</dbReference>
<evidence type="ECO:0000256" key="4">
    <source>
        <dbReference type="ARBA" id="ARBA00039378"/>
    </source>
</evidence>
<dbReference type="SMART" id="SM00888">
    <property type="entry name" value="EF1_GNE"/>
    <property type="match status" value="1"/>
</dbReference>
<feature type="region of interest" description="Disordered" evidence="6">
    <location>
        <begin position="303"/>
        <end position="335"/>
    </location>
</feature>
<dbReference type="InterPro" id="IPR001326">
    <property type="entry name" value="Transl_elong_EF1B_B/D_CS"/>
</dbReference>
<dbReference type="GO" id="GO:0003746">
    <property type="term" value="F:translation elongation factor activity"/>
    <property type="evidence" value="ECO:0007669"/>
    <property type="project" value="UniProtKB-KW"/>
</dbReference>
<evidence type="ECO:0000259" key="8">
    <source>
        <dbReference type="SMART" id="SM01182"/>
    </source>
</evidence>
<evidence type="ECO:0000256" key="2">
    <source>
        <dbReference type="ARBA" id="ARBA00022768"/>
    </source>
</evidence>
<feature type="compositionally biased region" description="Polar residues" evidence="6">
    <location>
        <begin position="513"/>
        <end position="542"/>
    </location>
</feature>
<evidence type="ECO:0000256" key="3">
    <source>
        <dbReference type="ARBA" id="ARBA00022917"/>
    </source>
</evidence>
<evidence type="ECO:0000259" key="7">
    <source>
        <dbReference type="SMART" id="SM00888"/>
    </source>
</evidence>
<dbReference type="Pfam" id="PF00736">
    <property type="entry name" value="EF1_GNE"/>
    <property type="match status" value="1"/>
</dbReference>
<feature type="region of interest" description="Disordered" evidence="6">
    <location>
        <begin position="510"/>
        <end position="542"/>
    </location>
</feature>
<protein>
    <recommendedName>
        <fullName evidence="4">Elongation factor 1-delta</fullName>
    </recommendedName>
</protein>
<dbReference type="AlphaFoldDB" id="A0AAD8GGJ7"/>
<dbReference type="Proteomes" id="UP001230051">
    <property type="component" value="Unassembled WGS sequence"/>
</dbReference>
<dbReference type="PANTHER" id="PTHR11595">
    <property type="entry name" value="EF-HAND AND COILED-COIL DOMAIN-CONTAINING FAMILY MEMBER"/>
    <property type="match status" value="1"/>
</dbReference>
<dbReference type="PANTHER" id="PTHR11595:SF26">
    <property type="entry name" value="ELONGATION FACTOR 1-DELTA"/>
    <property type="match status" value="1"/>
</dbReference>
<evidence type="ECO:0000256" key="5">
    <source>
        <dbReference type="RuleBase" id="RU003791"/>
    </source>
</evidence>
<dbReference type="Pfam" id="PF10587">
    <property type="entry name" value="EF-1_beta_acid"/>
    <property type="match status" value="1"/>
</dbReference>
<keyword evidence="3 5" id="KW-0648">Protein biosynthesis</keyword>
<dbReference type="InterPro" id="IPR036219">
    <property type="entry name" value="eEF-1beta-like_sf"/>
</dbReference>
<dbReference type="PROSITE" id="PS00825">
    <property type="entry name" value="EF1BD_2"/>
    <property type="match status" value="1"/>
</dbReference>
<dbReference type="CDD" id="cd00292">
    <property type="entry name" value="EF1B"/>
    <property type="match status" value="1"/>
</dbReference>